<sequence>MNFPCNQCGWCCQNLDKNKVYAALDRGDGTCKWFDIANKSCTIYESRPTICNIDAMHESYFSDLDYDEYIALNISVCQSVQIEHQLPLIQI</sequence>
<protein>
    <submittedName>
        <fullName evidence="1">YkgJ family cysteine cluster protein</fullName>
    </submittedName>
</protein>
<proteinExistence type="predicted"/>
<organism evidence="1 2">
    <name type="scientific">Psychrobacter coccoides</name>
    <dbReference type="NCBI Taxonomy" id="2818440"/>
    <lineage>
        <taxon>Bacteria</taxon>
        <taxon>Pseudomonadati</taxon>
        <taxon>Pseudomonadota</taxon>
        <taxon>Gammaproteobacteria</taxon>
        <taxon>Moraxellales</taxon>
        <taxon>Moraxellaceae</taxon>
        <taxon>Psychrobacter</taxon>
    </lineage>
</organism>
<name>A0ABS3NPX9_9GAMM</name>
<gene>
    <name evidence="1" type="ORF">J3492_09625</name>
</gene>
<keyword evidence="2" id="KW-1185">Reference proteome</keyword>
<dbReference type="Pfam" id="PF03692">
    <property type="entry name" value="CxxCxxCC"/>
    <property type="match status" value="1"/>
</dbReference>
<accession>A0ABS3NPX9</accession>
<dbReference type="RefSeq" id="WP_207991839.1">
    <property type="nucleotide sequence ID" value="NZ_JAGBKM010000017.1"/>
</dbReference>
<comment type="caution">
    <text evidence="1">The sequence shown here is derived from an EMBL/GenBank/DDBJ whole genome shotgun (WGS) entry which is preliminary data.</text>
</comment>
<reference evidence="1 2" key="1">
    <citation type="submission" date="2021-03" db="EMBL/GenBank/DDBJ databases">
        <authorList>
            <person name="Shang D.-D."/>
            <person name="Du Z.-J."/>
            <person name="Chen G.-J."/>
        </authorList>
    </citation>
    <scope>NUCLEOTIDE SEQUENCE [LARGE SCALE GENOMIC DNA]</scope>
    <source>
        <strain evidence="1 2">F1192</strain>
    </source>
</reference>
<dbReference type="EMBL" id="JAGBKM010000017">
    <property type="protein sequence ID" value="MBO1531467.1"/>
    <property type="molecule type" value="Genomic_DNA"/>
</dbReference>
<evidence type="ECO:0000313" key="1">
    <source>
        <dbReference type="EMBL" id="MBO1531467.1"/>
    </source>
</evidence>
<evidence type="ECO:0000313" key="2">
    <source>
        <dbReference type="Proteomes" id="UP000664554"/>
    </source>
</evidence>
<dbReference type="Proteomes" id="UP000664554">
    <property type="component" value="Unassembled WGS sequence"/>
</dbReference>
<dbReference type="InterPro" id="IPR005358">
    <property type="entry name" value="Puta_zinc/iron-chelating_dom"/>
</dbReference>